<feature type="transmembrane region" description="Helical" evidence="1">
    <location>
        <begin position="83"/>
        <end position="106"/>
    </location>
</feature>
<keyword evidence="1" id="KW-0472">Membrane</keyword>
<dbReference type="AlphaFoldDB" id="A0A182P159"/>
<dbReference type="EnsemblMetazoa" id="AEPI000641-RA">
    <property type="protein sequence ID" value="AEPI000641-PA"/>
    <property type="gene ID" value="AEPI000641"/>
</dbReference>
<dbReference type="Proteomes" id="UP000075885">
    <property type="component" value="Unassembled WGS sequence"/>
</dbReference>
<name>A0A182P159_9DIPT</name>
<protein>
    <submittedName>
        <fullName evidence="2">Uncharacterized protein</fullName>
    </submittedName>
</protein>
<evidence type="ECO:0000313" key="3">
    <source>
        <dbReference type="Proteomes" id="UP000075885"/>
    </source>
</evidence>
<keyword evidence="1" id="KW-0812">Transmembrane</keyword>
<organism evidence="2 3">
    <name type="scientific">Anopheles epiroticus</name>
    <dbReference type="NCBI Taxonomy" id="199890"/>
    <lineage>
        <taxon>Eukaryota</taxon>
        <taxon>Metazoa</taxon>
        <taxon>Ecdysozoa</taxon>
        <taxon>Arthropoda</taxon>
        <taxon>Hexapoda</taxon>
        <taxon>Insecta</taxon>
        <taxon>Pterygota</taxon>
        <taxon>Neoptera</taxon>
        <taxon>Endopterygota</taxon>
        <taxon>Diptera</taxon>
        <taxon>Nematocera</taxon>
        <taxon>Culicoidea</taxon>
        <taxon>Culicidae</taxon>
        <taxon>Anophelinae</taxon>
        <taxon>Anopheles</taxon>
    </lineage>
</organism>
<reference evidence="2" key="2">
    <citation type="submission" date="2020-05" db="UniProtKB">
        <authorList>
            <consortium name="EnsemblMetazoa"/>
        </authorList>
    </citation>
    <scope>IDENTIFICATION</scope>
    <source>
        <strain evidence="2">Epiroticus2</strain>
    </source>
</reference>
<evidence type="ECO:0000313" key="2">
    <source>
        <dbReference type="EnsemblMetazoa" id="AEPI000641-PA"/>
    </source>
</evidence>
<reference evidence="3" key="1">
    <citation type="submission" date="2013-03" db="EMBL/GenBank/DDBJ databases">
        <title>The Genome Sequence of Anopheles epiroticus epiroticus2.</title>
        <authorList>
            <consortium name="The Broad Institute Genomics Platform"/>
            <person name="Neafsey D.E."/>
            <person name="Howell P."/>
            <person name="Walker B."/>
            <person name="Young S.K."/>
            <person name="Zeng Q."/>
            <person name="Gargeya S."/>
            <person name="Fitzgerald M."/>
            <person name="Haas B."/>
            <person name="Abouelleil A."/>
            <person name="Allen A.W."/>
            <person name="Alvarado L."/>
            <person name="Arachchi H.M."/>
            <person name="Berlin A.M."/>
            <person name="Chapman S.B."/>
            <person name="Gainer-Dewar J."/>
            <person name="Goldberg J."/>
            <person name="Griggs A."/>
            <person name="Gujja S."/>
            <person name="Hansen M."/>
            <person name="Howarth C."/>
            <person name="Imamovic A."/>
            <person name="Ireland A."/>
            <person name="Larimer J."/>
            <person name="McCowan C."/>
            <person name="Murphy C."/>
            <person name="Pearson M."/>
            <person name="Poon T.W."/>
            <person name="Priest M."/>
            <person name="Roberts A."/>
            <person name="Saif S."/>
            <person name="Shea T."/>
            <person name="Sisk P."/>
            <person name="Sykes S."/>
            <person name="Wortman J."/>
            <person name="Nusbaum C."/>
            <person name="Birren B."/>
        </authorList>
    </citation>
    <scope>NUCLEOTIDE SEQUENCE [LARGE SCALE GENOMIC DNA]</scope>
    <source>
        <strain evidence="3">Epiroticus2</strain>
    </source>
</reference>
<evidence type="ECO:0000256" key="1">
    <source>
        <dbReference type="SAM" id="Phobius"/>
    </source>
</evidence>
<keyword evidence="1" id="KW-1133">Transmembrane helix</keyword>
<keyword evidence="3" id="KW-1185">Reference proteome</keyword>
<sequence length="266" mass="28750">MGRGKNLSNRDSVLGNRHCNLQGWRNIVCHWYGDFRHWNGGLDQLVSLQGFTADDGVESVVFIGGVVNHTAVTIGINQSVLSLNVISVAFLLLALDVSGVVIMHGVRELVLSGSFHFYFLHQRWQQDSVGNTHDGKNDEELRIQIWVGNLGDRGCVDLGDRGNDLGDRDGSFHRLTADDGVESVVLIGGVVNHTAVSISINQSVLADDVVTMALFLLALDVSGVVIVHRVLELVLGRGILVLDVLDGDRQHGSAGSSDKSEQNAVL</sequence>
<accession>A0A182P159</accession>
<dbReference type="VEuPathDB" id="VectorBase:AEPI000641"/>
<proteinExistence type="predicted"/>